<evidence type="ECO:0000259" key="3">
    <source>
        <dbReference type="Pfam" id="PF26256"/>
    </source>
</evidence>
<gene>
    <name evidence="4" type="ORF">B1756_13095</name>
</gene>
<keyword evidence="2" id="KW-1133">Transmembrane helix</keyword>
<dbReference type="AlphaFoldDB" id="A0A2Z2I1V5"/>
<evidence type="ECO:0000256" key="2">
    <source>
        <dbReference type="SAM" id="Phobius"/>
    </source>
</evidence>
<dbReference type="Proteomes" id="UP000250088">
    <property type="component" value="Chromosome"/>
</dbReference>
<feature type="domain" description="DUF8060" evidence="3">
    <location>
        <begin position="4"/>
        <end position="118"/>
    </location>
</feature>
<feature type="transmembrane region" description="Helical" evidence="2">
    <location>
        <begin position="54"/>
        <end position="76"/>
    </location>
</feature>
<feature type="region of interest" description="Disordered" evidence="1">
    <location>
        <begin position="1"/>
        <end position="46"/>
    </location>
</feature>
<keyword evidence="2" id="KW-0812">Transmembrane</keyword>
<keyword evidence="2" id="KW-0472">Membrane</keyword>
<dbReference type="Pfam" id="PF26256">
    <property type="entry name" value="DUF8060"/>
    <property type="match status" value="1"/>
</dbReference>
<dbReference type="InterPro" id="IPR058373">
    <property type="entry name" value="DUF8060"/>
</dbReference>
<name>A0A2Z2I1V5_9EURY</name>
<reference evidence="5" key="1">
    <citation type="submission" date="2017-02" db="EMBL/GenBank/DDBJ databases">
        <title>Natronthermophilus aegyptiacus gen. nov.,sp. nov., an aerobic, extremely halophilic alkalithermophilic archaeon isolated from the athalassohaline Wadi An Natrun, Egypt.</title>
        <authorList>
            <person name="Zhao B."/>
        </authorList>
    </citation>
    <scope>NUCLEOTIDE SEQUENCE [LARGE SCALE GENOMIC DNA]</scope>
    <source>
        <strain evidence="5">JW/NM-HA 15</strain>
    </source>
</reference>
<protein>
    <recommendedName>
        <fullName evidence="3">DUF8060 domain-containing protein</fullName>
    </recommendedName>
</protein>
<evidence type="ECO:0000313" key="4">
    <source>
        <dbReference type="EMBL" id="ARS90568.1"/>
    </source>
</evidence>
<evidence type="ECO:0000256" key="1">
    <source>
        <dbReference type="SAM" id="MobiDB-lite"/>
    </source>
</evidence>
<dbReference type="RefSeq" id="WP_086888940.1">
    <property type="nucleotide sequence ID" value="NZ_CP019893.1"/>
</dbReference>
<proteinExistence type="predicted"/>
<dbReference type="OrthoDB" id="307104at2157"/>
<keyword evidence="5" id="KW-1185">Reference proteome</keyword>
<organism evidence="4 5">
    <name type="scientific">Natrarchaeobaculum aegyptiacum</name>
    <dbReference type="NCBI Taxonomy" id="745377"/>
    <lineage>
        <taxon>Archaea</taxon>
        <taxon>Methanobacteriati</taxon>
        <taxon>Methanobacteriota</taxon>
        <taxon>Stenosarchaea group</taxon>
        <taxon>Halobacteria</taxon>
        <taxon>Halobacteriales</taxon>
        <taxon>Natrialbaceae</taxon>
        <taxon>Natrarchaeobaculum</taxon>
    </lineage>
</organism>
<dbReference type="KEGG" id="naj:B1756_13095"/>
<evidence type="ECO:0000313" key="5">
    <source>
        <dbReference type="Proteomes" id="UP000250088"/>
    </source>
</evidence>
<dbReference type="EMBL" id="CP019893">
    <property type="protein sequence ID" value="ARS90568.1"/>
    <property type="molecule type" value="Genomic_DNA"/>
</dbReference>
<sequence>MTDPHSADSPIEPDADRHQPADAGAQPPTDGTAPGSPASTDSRLGPNVDDVRRLLAWGALAICSLLVVVAVIQFYGSVTDAIDLWIDSRHQPIAQAAFNLVVVLLSLIGISALLRELSE</sequence>
<dbReference type="GeneID" id="32895030"/>
<feature type="transmembrane region" description="Helical" evidence="2">
    <location>
        <begin position="96"/>
        <end position="114"/>
    </location>
</feature>
<accession>A0A2Z2I1V5</accession>